<feature type="region of interest" description="Disordered" evidence="1">
    <location>
        <begin position="50"/>
        <end position="106"/>
    </location>
</feature>
<keyword evidence="2" id="KW-1133">Transmembrane helix</keyword>
<feature type="compositionally biased region" description="Basic and acidic residues" evidence="1">
    <location>
        <begin position="56"/>
        <end position="66"/>
    </location>
</feature>
<evidence type="ECO:0000313" key="3">
    <source>
        <dbReference type="EMBL" id="OHV46806.1"/>
    </source>
</evidence>
<evidence type="ECO:0000313" key="4">
    <source>
        <dbReference type="Proteomes" id="UP000179769"/>
    </source>
</evidence>
<comment type="caution">
    <text evidence="3">The sequence shown here is derived from an EMBL/GenBank/DDBJ whole genome shotgun (WGS) entry which is preliminary data.</text>
</comment>
<feature type="transmembrane region" description="Helical" evidence="2">
    <location>
        <begin position="20"/>
        <end position="38"/>
    </location>
</feature>
<keyword evidence="4" id="KW-1185">Reference proteome</keyword>
<evidence type="ECO:0000256" key="1">
    <source>
        <dbReference type="SAM" id="MobiDB-lite"/>
    </source>
</evidence>
<gene>
    <name evidence="3" type="ORF">BBK14_00575</name>
</gene>
<accession>A0A1S1RL36</accession>
<sequence>MGDTSGGTRLAAEIGTGTGGALVVFALILASVALFTFLSGSLRRMRANVASGEFGSEARERGRAAAEDSAPASEPAAGSAAVSSAAAGGAATGGTATGAEKDPDPA</sequence>
<dbReference type="OrthoDB" id="3218448at2"/>
<organism evidence="3 4">
    <name type="scientific">Parafrankia soli</name>
    <dbReference type="NCBI Taxonomy" id="2599596"/>
    <lineage>
        <taxon>Bacteria</taxon>
        <taxon>Bacillati</taxon>
        <taxon>Actinomycetota</taxon>
        <taxon>Actinomycetes</taxon>
        <taxon>Frankiales</taxon>
        <taxon>Frankiaceae</taxon>
        <taxon>Parafrankia</taxon>
    </lineage>
</organism>
<dbReference type="AlphaFoldDB" id="A0A1S1RL36"/>
<dbReference type="Proteomes" id="UP000179769">
    <property type="component" value="Unassembled WGS sequence"/>
</dbReference>
<feature type="compositionally biased region" description="Low complexity" evidence="1">
    <location>
        <begin position="67"/>
        <end position="89"/>
    </location>
</feature>
<dbReference type="RefSeq" id="WP_071059257.1">
    <property type="nucleotide sequence ID" value="NZ_JBFLUH010000130.1"/>
</dbReference>
<dbReference type="EMBL" id="MAXA01000001">
    <property type="protein sequence ID" value="OHV46806.1"/>
    <property type="molecule type" value="Genomic_DNA"/>
</dbReference>
<name>A0A1S1RL36_9ACTN</name>
<reference evidence="4" key="1">
    <citation type="submission" date="2016-07" db="EMBL/GenBank/DDBJ databases">
        <title>Frankia sp. NRRL B-16219 Genome sequencing.</title>
        <authorList>
            <person name="Ghodhbane-Gtari F."/>
            <person name="Swanson E."/>
            <person name="Gueddou A."/>
            <person name="Louati M."/>
            <person name="Nouioui I."/>
            <person name="Hezbri K."/>
            <person name="Abebe-Akele F."/>
            <person name="Simpson S."/>
            <person name="Morris K."/>
            <person name="Thomas K."/>
            <person name="Gtari M."/>
            <person name="Tisa L.S."/>
        </authorList>
    </citation>
    <scope>NUCLEOTIDE SEQUENCE [LARGE SCALE GENOMIC DNA]</scope>
    <source>
        <strain evidence="4">NRRL B-16219</strain>
    </source>
</reference>
<protein>
    <submittedName>
        <fullName evidence="3">Uncharacterized protein</fullName>
    </submittedName>
</protein>
<keyword evidence="2" id="KW-0812">Transmembrane</keyword>
<keyword evidence="2" id="KW-0472">Membrane</keyword>
<proteinExistence type="predicted"/>
<evidence type="ECO:0000256" key="2">
    <source>
        <dbReference type="SAM" id="Phobius"/>
    </source>
</evidence>